<feature type="compositionally biased region" description="Basic and acidic residues" evidence="1">
    <location>
        <begin position="583"/>
        <end position="626"/>
    </location>
</feature>
<reference evidence="2 3" key="1">
    <citation type="submission" date="2016-10" db="EMBL/GenBank/DDBJ databases">
        <authorList>
            <person name="Varghese N."/>
        </authorList>
    </citation>
    <scope>NUCLEOTIDE SEQUENCE [LARGE SCALE GENOMIC DNA]</scope>
</reference>
<dbReference type="EMBL" id="LT882685">
    <property type="protein sequence ID" value="SMY28314.1"/>
    <property type="molecule type" value="Genomic_DNA"/>
</dbReference>
<feature type="region of interest" description="Disordered" evidence="1">
    <location>
        <begin position="582"/>
        <end position="626"/>
    </location>
</feature>
<gene>
    <name evidence="2" type="ORF">ZT1A5_G9759</name>
</gene>
<evidence type="ECO:0000256" key="1">
    <source>
        <dbReference type="SAM" id="MobiDB-lite"/>
    </source>
</evidence>
<name>A0A1Y6LVA1_ZYMTR</name>
<feature type="compositionally biased region" description="Polar residues" evidence="1">
    <location>
        <begin position="408"/>
        <end position="418"/>
    </location>
</feature>
<feature type="compositionally biased region" description="Basic and acidic residues" evidence="1">
    <location>
        <begin position="204"/>
        <end position="216"/>
    </location>
</feature>
<accession>A0A1Y6LVA1</accession>
<evidence type="ECO:0000313" key="3">
    <source>
        <dbReference type="Proteomes" id="UP000215453"/>
    </source>
</evidence>
<sequence>MPTTVDFDAIKVELRDAVDNTISAQSNGSSKQRLIKVRPGEKFSVCVDFGEVTGRAPGSYSVQISLSVSAKKRERGWQRQDCKKRHANQAGDQEEGTIKVTISRVNIGYGAGTAENELRPEVPHGAIKQEDRSIGKDVFVVDPGTFTDRPASAKASPQTVFTYRNIGIEYDSDEDEPNKKQSRNMFPESPVVQGTQRRAAAAKADAKLENMSRDQEQLGMILSSEPEEDGPPTQAYSEDVVSPQTTRKARQGRTARKQPSRPQSGLRNARKDKKPGHDSADENDHRPEHVTTPKARQYRNAHEAPRSPGSQKAHSDKHSALRPRATNKTRRTRERYGSVEDNRSEAQSCVGNETAPTAIMQEPDYAVSKVGQGSKRSSSISRIRRQASQGNPKGGKRKRSGEAVAPNTVAQDSATAVDSPNFPGDGEPKISSPRPHADSGTPFSENAEEVDGIFVFSRIPQQSQLNPRSDAGDALVKREPLGGTPVKARTEPTDESTPVKQQGNLVGSGEEEDAAVGTAPQRAPEAPSNPAGTSPVAASRYPEVISKETESTLKPTIKSLKLRIEYVEAQMRLRAIRIRKSREKVEDDERYAELDEEKHACEVKRGEMEEAQEAKDRREKELEMSK</sequence>
<feature type="compositionally biased region" description="Basic and acidic residues" evidence="1">
    <location>
        <begin position="334"/>
        <end position="344"/>
    </location>
</feature>
<feature type="compositionally biased region" description="Basic and acidic residues" evidence="1">
    <location>
        <begin position="275"/>
        <end position="291"/>
    </location>
</feature>
<feature type="compositionally biased region" description="Basic residues" evidence="1">
    <location>
        <begin position="247"/>
        <end position="259"/>
    </location>
</feature>
<protein>
    <submittedName>
        <fullName evidence="2">Uncharacterized protein</fullName>
    </submittedName>
</protein>
<dbReference type="Proteomes" id="UP000215453">
    <property type="component" value="Chromosome 10"/>
</dbReference>
<evidence type="ECO:0000313" key="2">
    <source>
        <dbReference type="EMBL" id="SMY28314.1"/>
    </source>
</evidence>
<feature type="region of interest" description="Disordered" evidence="1">
    <location>
        <begin position="168"/>
        <end position="537"/>
    </location>
</feature>
<dbReference type="AlphaFoldDB" id="A0A1Y6LVA1"/>
<organism evidence="2 3">
    <name type="scientific">Zymoseptoria tritici ST99CH_1A5</name>
    <dbReference type="NCBI Taxonomy" id="1276529"/>
    <lineage>
        <taxon>Eukaryota</taxon>
        <taxon>Fungi</taxon>
        <taxon>Dikarya</taxon>
        <taxon>Ascomycota</taxon>
        <taxon>Pezizomycotina</taxon>
        <taxon>Dothideomycetes</taxon>
        <taxon>Dothideomycetidae</taxon>
        <taxon>Mycosphaerellales</taxon>
        <taxon>Mycosphaerellaceae</taxon>
        <taxon>Zymoseptoria</taxon>
    </lineage>
</organism>
<proteinExistence type="predicted"/>
<feature type="compositionally biased region" description="Polar residues" evidence="1">
    <location>
        <begin position="345"/>
        <end position="355"/>
    </location>
</feature>
<feature type="compositionally biased region" description="Polar residues" evidence="1">
    <location>
        <begin position="495"/>
        <end position="505"/>
    </location>
</feature>